<gene>
    <name evidence="2" type="ORF">AMAG_19717</name>
</gene>
<dbReference type="EMBL" id="GG745354">
    <property type="protein sequence ID" value="KNE67844.1"/>
    <property type="molecule type" value="Genomic_DNA"/>
</dbReference>
<evidence type="ECO:0000313" key="3">
    <source>
        <dbReference type="Proteomes" id="UP000054350"/>
    </source>
</evidence>
<keyword evidence="3" id="KW-1185">Reference proteome</keyword>
<dbReference type="VEuPathDB" id="FungiDB:AMAG_19717"/>
<reference evidence="3" key="2">
    <citation type="submission" date="2009-11" db="EMBL/GenBank/DDBJ databases">
        <title>The Genome Sequence of Allomyces macrogynus strain ATCC 38327.</title>
        <authorList>
            <consortium name="The Broad Institute Genome Sequencing Platform"/>
            <person name="Russ C."/>
            <person name="Cuomo C."/>
            <person name="Shea T."/>
            <person name="Young S.K."/>
            <person name="Zeng Q."/>
            <person name="Koehrsen M."/>
            <person name="Haas B."/>
            <person name="Borodovsky M."/>
            <person name="Guigo R."/>
            <person name="Alvarado L."/>
            <person name="Berlin A."/>
            <person name="Borenstein D."/>
            <person name="Chen Z."/>
            <person name="Engels R."/>
            <person name="Freedman E."/>
            <person name="Gellesch M."/>
            <person name="Goldberg J."/>
            <person name="Griggs A."/>
            <person name="Gujja S."/>
            <person name="Heiman D."/>
            <person name="Hepburn T."/>
            <person name="Howarth C."/>
            <person name="Jen D."/>
            <person name="Larson L."/>
            <person name="Lewis B."/>
            <person name="Mehta T."/>
            <person name="Park D."/>
            <person name="Pearson M."/>
            <person name="Roberts A."/>
            <person name="Saif S."/>
            <person name="Shenoy N."/>
            <person name="Sisk P."/>
            <person name="Stolte C."/>
            <person name="Sykes S."/>
            <person name="Walk T."/>
            <person name="White J."/>
            <person name="Yandava C."/>
            <person name="Burger G."/>
            <person name="Gray M.W."/>
            <person name="Holland P.W.H."/>
            <person name="King N."/>
            <person name="Lang F.B.F."/>
            <person name="Roger A.J."/>
            <person name="Ruiz-Trillo I."/>
            <person name="Lander E."/>
            <person name="Nusbaum C."/>
        </authorList>
    </citation>
    <scope>NUCLEOTIDE SEQUENCE [LARGE SCALE GENOMIC DNA]</scope>
    <source>
        <strain evidence="3">ATCC 38327</strain>
    </source>
</reference>
<keyword evidence="1" id="KW-1133">Transmembrane helix</keyword>
<feature type="transmembrane region" description="Helical" evidence="1">
    <location>
        <begin position="71"/>
        <end position="104"/>
    </location>
</feature>
<protein>
    <submittedName>
        <fullName evidence="2">Uncharacterized protein</fullName>
    </submittedName>
</protein>
<dbReference type="AlphaFoldDB" id="A0A0L0SZQ6"/>
<sequence>MLSKGTHPEIPPLVALPPGRPAALVPSTPPCPLYGWGEGSGWSALPCRFPSPLPSLLPCAFSACGCARKSLFGFLASLCCFTCLFTSLSCFGFALLVWFGLVILLRFPVRVGVVTK</sequence>
<dbReference type="Proteomes" id="UP000054350">
    <property type="component" value="Unassembled WGS sequence"/>
</dbReference>
<evidence type="ECO:0000256" key="1">
    <source>
        <dbReference type="SAM" id="Phobius"/>
    </source>
</evidence>
<proteinExistence type="predicted"/>
<accession>A0A0L0SZQ6</accession>
<organism evidence="2 3">
    <name type="scientific">Allomyces macrogynus (strain ATCC 38327)</name>
    <name type="common">Allomyces javanicus var. macrogynus</name>
    <dbReference type="NCBI Taxonomy" id="578462"/>
    <lineage>
        <taxon>Eukaryota</taxon>
        <taxon>Fungi</taxon>
        <taxon>Fungi incertae sedis</taxon>
        <taxon>Blastocladiomycota</taxon>
        <taxon>Blastocladiomycetes</taxon>
        <taxon>Blastocladiales</taxon>
        <taxon>Blastocladiaceae</taxon>
        <taxon>Allomyces</taxon>
    </lineage>
</organism>
<evidence type="ECO:0000313" key="2">
    <source>
        <dbReference type="EMBL" id="KNE67844.1"/>
    </source>
</evidence>
<keyword evidence="1" id="KW-0472">Membrane</keyword>
<name>A0A0L0SZQ6_ALLM3</name>
<reference evidence="2 3" key="1">
    <citation type="submission" date="2009-11" db="EMBL/GenBank/DDBJ databases">
        <title>Annotation of Allomyces macrogynus ATCC 38327.</title>
        <authorList>
            <consortium name="The Broad Institute Genome Sequencing Platform"/>
            <person name="Russ C."/>
            <person name="Cuomo C."/>
            <person name="Burger G."/>
            <person name="Gray M.W."/>
            <person name="Holland P.W.H."/>
            <person name="King N."/>
            <person name="Lang F.B.F."/>
            <person name="Roger A.J."/>
            <person name="Ruiz-Trillo I."/>
            <person name="Young S.K."/>
            <person name="Zeng Q."/>
            <person name="Gargeya S."/>
            <person name="Fitzgerald M."/>
            <person name="Haas B."/>
            <person name="Abouelleil A."/>
            <person name="Alvarado L."/>
            <person name="Arachchi H.M."/>
            <person name="Berlin A."/>
            <person name="Chapman S.B."/>
            <person name="Gearin G."/>
            <person name="Goldberg J."/>
            <person name="Griggs A."/>
            <person name="Gujja S."/>
            <person name="Hansen M."/>
            <person name="Heiman D."/>
            <person name="Howarth C."/>
            <person name="Larimer J."/>
            <person name="Lui A."/>
            <person name="MacDonald P.J.P."/>
            <person name="McCowen C."/>
            <person name="Montmayeur A."/>
            <person name="Murphy C."/>
            <person name="Neiman D."/>
            <person name="Pearson M."/>
            <person name="Priest M."/>
            <person name="Roberts A."/>
            <person name="Saif S."/>
            <person name="Shea T."/>
            <person name="Sisk P."/>
            <person name="Stolte C."/>
            <person name="Sykes S."/>
            <person name="Wortman J."/>
            <person name="Nusbaum C."/>
            <person name="Birren B."/>
        </authorList>
    </citation>
    <scope>NUCLEOTIDE SEQUENCE [LARGE SCALE GENOMIC DNA]</scope>
    <source>
        <strain evidence="2 3">ATCC 38327</strain>
    </source>
</reference>
<keyword evidence="1" id="KW-0812">Transmembrane</keyword>